<evidence type="ECO:0000256" key="5">
    <source>
        <dbReference type="SAM" id="Phobius"/>
    </source>
</evidence>
<name>A0AA37BRJ4_9ARCH</name>
<evidence type="ECO:0000256" key="1">
    <source>
        <dbReference type="ARBA" id="ARBA00004651"/>
    </source>
</evidence>
<dbReference type="InterPro" id="IPR000537">
    <property type="entry name" value="UbiA_prenyltransferase"/>
</dbReference>
<evidence type="ECO:0000313" key="6">
    <source>
        <dbReference type="EMBL" id="GGM74919.1"/>
    </source>
</evidence>
<dbReference type="Pfam" id="PF01040">
    <property type="entry name" value="UbiA"/>
    <property type="match status" value="1"/>
</dbReference>
<dbReference type="AlphaFoldDB" id="A0AA37BRJ4"/>
<gene>
    <name evidence="6" type="ORF">GCM10007108_11110</name>
</gene>
<keyword evidence="2 5" id="KW-0812">Transmembrane</keyword>
<feature type="transmembrane region" description="Helical" evidence="5">
    <location>
        <begin position="155"/>
        <end position="178"/>
    </location>
</feature>
<protein>
    <recommendedName>
        <fullName evidence="8">Geranylgeranylglycerol-phosphate geranylgeranyltransferase</fullName>
    </recommendedName>
</protein>
<keyword evidence="4 5" id="KW-0472">Membrane</keyword>
<proteinExistence type="predicted"/>
<feature type="transmembrane region" description="Helical" evidence="5">
    <location>
        <begin position="252"/>
        <end position="271"/>
    </location>
</feature>
<organism evidence="6 7">
    <name type="scientific">Thermogymnomonas acidicola</name>
    <dbReference type="NCBI Taxonomy" id="399579"/>
    <lineage>
        <taxon>Archaea</taxon>
        <taxon>Methanobacteriati</taxon>
        <taxon>Thermoplasmatota</taxon>
        <taxon>Thermoplasmata</taxon>
        <taxon>Thermoplasmatales</taxon>
        <taxon>Thermogymnomonas</taxon>
    </lineage>
</organism>
<evidence type="ECO:0000256" key="4">
    <source>
        <dbReference type="ARBA" id="ARBA00023136"/>
    </source>
</evidence>
<dbReference type="Proteomes" id="UP000632195">
    <property type="component" value="Unassembled WGS sequence"/>
</dbReference>
<evidence type="ECO:0000256" key="3">
    <source>
        <dbReference type="ARBA" id="ARBA00022989"/>
    </source>
</evidence>
<dbReference type="InterPro" id="IPR050475">
    <property type="entry name" value="Prenyltransferase_related"/>
</dbReference>
<reference evidence="6" key="1">
    <citation type="journal article" date="2014" name="Int. J. Syst. Evol. Microbiol.">
        <title>Complete genome sequence of Corynebacterium casei LMG S-19264T (=DSM 44701T), isolated from a smear-ripened cheese.</title>
        <authorList>
            <consortium name="US DOE Joint Genome Institute (JGI-PGF)"/>
            <person name="Walter F."/>
            <person name="Albersmeier A."/>
            <person name="Kalinowski J."/>
            <person name="Ruckert C."/>
        </authorList>
    </citation>
    <scope>NUCLEOTIDE SEQUENCE</scope>
    <source>
        <strain evidence="6">JCM 13583</strain>
    </source>
</reference>
<evidence type="ECO:0000256" key="2">
    <source>
        <dbReference type="ARBA" id="ARBA00022692"/>
    </source>
</evidence>
<feature type="transmembrane region" description="Helical" evidence="5">
    <location>
        <begin position="222"/>
        <end position="246"/>
    </location>
</feature>
<feature type="transmembrane region" description="Helical" evidence="5">
    <location>
        <begin position="60"/>
        <end position="83"/>
    </location>
</feature>
<keyword evidence="7" id="KW-1185">Reference proteome</keyword>
<dbReference type="RefSeq" id="WP_229657508.1">
    <property type="nucleotide sequence ID" value="NZ_BMNY01000001.1"/>
</dbReference>
<evidence type="ECO:0000313" key="7">
    <source>
        <dbReference type="Proteomes" id="UP000632195"/>
    </source>
</evidence>
<evidence type="ECO:0008006" key="8">
    <source>
        <dbReference type="Google" id="ProtNLM"/>
    </source>
</evidence>
<dbReference type="EMBL" id="BMNY01000001">
    <property type="protein sequence ID" value="GGM74919.1"/>
    <property type="molecule type" value="Genomic_DNA"/>
</dbReference>
<dbReference type="GO" id="GO:0005886">
    <property type="term" value="C:plasma membrane"/>
    <property type="evidence" value="ECO:0007669"/>
    <property type="project" value="UniProtKB-SubCell"/>
</dbReference>
<reference evidence="6" key="2">
    <citation type="submission" date="2022-09" db="EMBL/GenBank/DDBJ databases">
        <authorList>
            <person name="Sun Q."/>
            <person name="Ohkuma M."/>
        </authorList>
    </citation>
    <scope>NUCLEOTIDE SEQUENCE</scope>
    <source>
        <strain evidence="6">JCM 13583</strain>
    </source>
</reference>
<sequence>MSLYLRCGGLTEENTKVEVGKPGYGNPVHVWLRFIRPVNGFMGLFATWISAFIGKGTGLVHFVVPVAVASAVVFLVTSGGNIINDITDIETDRINHPERPLVTGSISRGQARAAAAALFVIPVVLSAVFLPPLSTLIVLLAEALLILYEARTKRLGLTGNISISALVGLIFIFGGLAVGSPEKMVILFLMAFLANLSRELIKGVEDIKGDRDRQTFPKRYGVGATQALVASCIALAVGLSSLPYLLHLLNLFYVPVVVVSDALFVFSAVGISRDTHRKQQISKLAMIVGLASFVVGGI</sequence>
<dbReference type="GO" id="GO:0016765">
    <property type="term" value="F:transferase activity, transferring alkyl or aryl (other than methyl) groups"/>
    <property type="evidence" value="ECO:0007669"/>
    <property type="project" value="InterPro"/>
</dbReference>
<comment type="subcellular location">
    <subcellularLocation>
        <location evidence="1">Cell membrane</location>
        <topology evidence="1">Multi-pass membrane protein</topology>
    </subcellularLocation>
</comment>
<keyword evidence="3 5" id="KW-1133">Transmembrane helix</keyword>
<feature type="transmembrane region" description="Helical" evidence="5">
    <location>
        <begin position="34"/>
        <end position="53"/>
    </location>
</feature>
<dbReference type="InterPro" id="IPR044878">
    <property type="entry name" value="UbiA_sf"/>
</dbReference>
<dbReference type="CDD" id="cd13961">
    <property type="entry name" value="PT_UbiA_DGGGPS"/>
    <property type="match status" value="1"/>
</dbReference>
<dbReference type="PANTHER" id="PTHR42723:SF1">
    <property type="entry name" value="CHLOROPHYLL SYNTHASE, CHLOROPLASTIC"/>
    <property type="match status" value="1"/>
</dbReference>
<dbReference type="PANTHER" id="PTHR42723">
    <property type="entry name" value="CHLOROPHYLL SYNTHASE"/>
    <property type="match status" value="1"/>
</dbReference>
<comment type="caution">
    <text evidence="6">The sequence shown here is derived from an EMBL/GenBank/DDBJ whole genome shotgun (WGS) entry which is preliminary data.</text>
</comment>
<dbReference type="Gene3D" id="1.10.357.140">
    <property type="entry name" value="UbiA prenyltransferase"/>
    <property type="match status" value="1"/>
</dbReference>
<feature type="transmembrane region" description="Helical" evidence="5">
    <location>
        <begin position="115"/>
        <end position="148"/>
    </location>
</feature>
<accession>A0AA37BRJ4</accession>